<evidence type="ECO:0000313" key="1">
    <source>
        <dbReference type="EMBL" id="CAI82863.1"/>
    </source>
</evidence>
<dbReference type="KEGG" id="deh:cbdbA700"/>
<keyword evidence="2" id="KW-1185">Reference proteome</keyword>
<organism evidence="1 2">
    <name type="scientific">Dehalococcoides mccartyi (strain CBDB1)</name>
    <dbReference type="NCBI Taxonomy" id="255470"/>
    <lineage>
        <taxon>Bacteria</taxon>
        <taxon>Bacillati</taxon>
        <taxon>Chloroflexota</taxon>
        <taxon>Dehalococcoidia</taxon>
        <taxon>Dehalococcoidales</taxon>
        <taxon>Dehalococcoidaceae</taxon>
        <taxon>Dehalococcoides</taxon>
    </lineage>
</organism>
<sequence>MNSIQTLNNQRRLIALKQGSPGYTWQPGATAASATAEINVETQFPLAQKYAPLDCIEIINNETANQITVSINGRPTVAAKSWTLPAKTIRIVDDDLGICTVHMTNNGGAITTAGSIIIKLKRKPLTEDMLARMRL</sequence>
<proteinExistence type="predicted"/>
<accession>A0A916KM94</accession>
<dbReference type="AlphaFoldDB" id="A0A916KM94"/>
<dbReference type="RefSeq" id="WP_011309214.1">
    <property type="nucleotide sequence ID" value="NC_007356.1"/>
</dbReference>
<gene>
    <name evidence="1" type="ordered locus">cbdbA700</name>
</gene>
<name>A0A916KM94_DEHMC</name>
<dbReference type="EMBL" id="AJ965256">
    <property type="protein sequence ID" value="CAI82863.1"/>
    <property type="molecule type" value="Genomic_DNA"/>
</dbReference>
<reference evidence="1 2" key="1">
    <citation type="journal article" date="2005" name="Nat. Biotechnol.">
        <title>Genome sequence of the chlorinated compound-respiring bacterium Dehalococcoides species strain CBDB1.</title>
        <authorList>
            <person name="Kube M."/>
            <person name="Beck A."/>
            <person name="Zinder S.H."/>
            <person name="Kuhl H."/>
            <person name="Reinhardt R."/>
            <person name="Adrian L."/>
        </authorList>
    </citation>
    <scope>NUCLEOTIDE SEQUENCE [LARGE SCALE GENOMIC DNA]</scope>
    <source>
        <strain evidence="1 2">CBDB1</strain>
    </source>
</reference>
<protein>
    <submittedName>
        <fullName evidence="1">Uncharacterized protein</fullName>
    </submittedName>
</protein>
<evidence type="ECO:0000313" key="2">
    <source>
        <dbReference type="Proteomes" id="UP000000433"/>
    </source>
</evidence>
<dbReference type="Proteomes" id="UP000000433">
    <property type="component" value="Chromosome"/>
</dbReference>